<accession>A0ABP0I2P5</accession>
<dbReference type="Proteomes" id="UP001642484">
    <property type="component" value="Unassembled WGS sequence"/>
</dbReference>
<protein>
    <recommendedName>
        <fullName evidence="2">WLM domain-containing protein</fullName>
    </recommendedName>
</protein>
<gene>
    <name evidence="3" type="ORF">CCMP2556_LOCUS4144</name>
</gene>
<dbReference type="InterPro" id="IPR002725">
    <property type="entry name" value="YgjP-like_metallopeptidase"/>
</dbReference>
<evidence type="ECO:0000256" key="1">
    <source>
        <dbReference type="SAM" id="MobiDB-lite"/>
    </source>
</evidence>
<dbReference type="PROSITE" id="PS51397">
    <property type="entry name" value="WLM"/>
    <property type="match status" value="1"/>
</dbReference>
<dbReference type="InterPro" id="IPR032710">
    <property type="entry name" value="NTF2-like_dom_sf"/>
</dbReference>
<name>A0ABP0I2P5_9DINO</name>
<organism evidence="3 4">
    <name type="scientific">Durusdinium trenchii</name>
    <dbReference type="NCBI Taxonomy" id="1381693"/>
    <lineage>
        <taxon>Eukaryota</taxon>
        <taxon>Sar</taxon>
        <taxon>Alveolata</taxon>
        <taxon>Dinophyceae</taxon>
        <taxon>Suessiales</taxon>
        <taxon>Symbiodiniaceae</taxon>
        <taxon>Durusdinium</taxon>
    </lineage>
</organism>
<sequence>VALKNRDKVVQTLHELNSKVALPICRHFGLRYNFFSEHHPQAKKAGVTCKEPLILRKQGPDGTEIQETRYLVTIRLRLRLHPTKGDPQSDFLSHGTQIAVLLHELCHLKHMNHGKDFMLFLRDIFAFAQKLGVFEAGESNEIPSPWPWENVIFQRAGNVSDDELLQLFAEHREKQRQAKTPEEALKAAEVEAAELEAVSTSASDEPSGVTYFLRFLAVSDVSVGRSQGEGSILHDFTDQALEAYFDGLHRGDVERMKEVWHPEARLYWADAAREGGVADRSAEQFFEYMRSSTNSEDLSAYDQILSLDFASSRCCAAQVQLALKQSDPASGALLFTDFLVLLRLNKKWQIISKVFSSVPLSEQSYQEPYDALAYAVSDPVRGILSYMRGVHQSSPSLVSESFHGAARLCFSDQQEELVRWSRAEFFEVLQARAKSLDDPQALRFDKILSVRKAGPDVALIKLQVGLPPVLYTDFLSMLRLNGRWWIIAKSSDGAPERPKLALVAAFNGGHRNCPESCDGCENGAGEPTEIAYGEETDPASTWISKRADEGEPFAGPHLPPLARSPRPPLPGPTKKLPEKLPPIGARWGMG</sequence>
<evidence type="ECO:0000259" key="2">
    <source>
        <dbReference type="PROSITE" id="PS51397"/>
    </source>
</evidence>
<comment type="caution">
    <text evidence="3">The sequence shown here is derived from an EMBL/GenBank/DDBJ whole genome shotgun (WGS) entry which is preliminary data.</text>
</comment>
<dbReference type="Pfam" id="PF01863">
    <property type="entry name" value="YgjP-like"/>
    <property type="match status" value="1"/>
</dbReference>
<dbReference type="InterPro" id="IPR039437">
    <property type="entry name" value="FrzH/put_lumazine-bd"/>
</dbReference>
<dbReference type="InterPro" id="IPR013536">
    <property type="entry name" value="WLM_dom"/>
</dbReference>
<feature type="domain" description="WLM" evidence="2">
    <location>
        <begin position="1"/>
        <end position="174"/>
    </location>
</feature>
<dbReference type="Pfam" id="PF12893">
    <property type="entry name" value="Lumazine_bd_2"/>
    <property type="match status" value="2"/>
</dbReference>
<proteinExistence type="predicted"/>
<feature type="non-terminal residue" evidence="3">
    <location>
        <position position="1"/>
    </location>
</feature>
<dbReference type="Gene3D" id="3.30.2010.10">
    <property type="entry name" value="Metalloproteases ('zincins'), catalytic domain"/>
    <property type="match status" value="1"/>
</dbReference>
<dbReference type="Gene3D" id="3.10.450.50">
    <property type="match status" value="2"/>
</dbReference>
<dbReference type="SUPFAM" id="SSF54427">
    <property type="entry name" value="NTF2-like"/>
    <property type="match status" value="2"/>
</dbReference>
<dbReference type="EMBL" id="CAXAMN010001670">
    <property type="protein sequence ID" value="CAK8995704.1"/>
    <property type="molecule type" value="Genomic_DNA"/>
</dbReference>
<feature type="region of interest" description="Disordered" evidence="1">
    <location>
        <begin position="546"/>
        <end position="590"/>
    </location>
</feature>
<reference evidence="3 4" key="1">
    <citation type="submission" date="2024-02" db="EMBL/GenBank/DDBJ databases">
        <authorList>
            <person name="Chen Y."/>
            <person name="Shah S."/>
            <person name="Dougan E. K."/>
            <person name="Thang M."/>
            <person name="Chan C."/>
        </authorList>
    </citation>
    <scope>NUCLEOTIDE SEQUENCE [LARGE SCALE GENOMIC DNA]</scope>
</reference>
<dbReference type="CDD" id="cd07344">
    <property type="entry name" value="M48_yhfN_like"/>
    <property type="match status" value="1"/>
</dbReference>
<keyword evidence="4" id="KW-1185">Reference proteome</keyword>
<evidence type="ECO:0000313" key="3">
    <source>
        <dbReference type="EMBL" id="CAK8995704.1"/>
    </source>
</evidence>
<evidence type="ECO:0000313" key="4">
    <source>
        <dbReference type="Proteomes" id="UP001642484"/>
    </source>
</evidence>